<evidence type="ECO:0000256" key="1">
    <source>
        <dbReference type="ARBA" id="ARBA00023002"/>
    </source>
</evidence>
<dbReference type="Gene3D" id="3.40.50.720">
    <property type="entry name" value="NAD(P)-binding Rossmann-like Domain"/>
    <property type="match status" value="2"/>
</dbReference>
<dbReference type="AlphaFoldDB" id="A0A0B7A6L8"/>
<dbReference type="GO" id="GO:0051287">
    <property type="term" value="F:NAD binding"/>
    <property type="evidence" value="ECO:0007669"/>
    <property type="project" value="InterPro"/>
</dbReference>
<reference evidence="6" key="1">
    <citation type="submission" date="2014-12" db="EMBL/GenBank/DDBJ databases">
        <title>Insight into the proteome of Arion vulgaris.</title>
        <authorList>
            <person name="Aradska J."/>
            <person name="Bulat T."/>
            <person name="Smidak R."/>
            <person name="Sarate P."/>
            <person name="Gangsoo J."/>
            <person name="Sialana F."/>
            <person name="Bilban M."/>
            <person name="Lubec G."/>
        </authorList>
    </citation>
    <scope>NUCLEOTIDE SEQUENCE</scope>
    <source>
        <tissue evidence="6">Skin</tissue>
    </source>
</reference>
<gene>
    <name evidence="6" type="primary">ORF96367</name>
</gene>
<dbReference type="InterPro" id="IPR036291">
    <property type="entry name" value="NAD(P)-bd_dom_sf"/>
</dbReference>
<dbReference type="GO" id="GO:0008465">
    <property type="term" value="F:hydroxypyruvate reductase (NADH) activity"/>
    <property type="evidence" value="ECO:0007669"/>
    <property type="project" value="TreeGrafter"/>
</dbReference>
<dbReference type="EMBL" id="HACG01028770">
    <property type="protein sequence ID" value="CEK75635.1"/>
    <property type="molecule type" value="Transcribed_RNA"/>
</dbReference>
<comment type="similarity">
    <text evidence="3">Belongs to the D-isomer specific 2-hydroxyacid dehydrogenase family.</text>
</comment>
<proteinExistence type="inferred from homology"/>
<dbReference type="InterPro" id="IPR029753">
    <property type="entry name" value="D-isomer_DH_CS"/>
</dbReference>
<dbReference type="SUPFAM" id="SSF51735">
    <property type="entry name" value="NAD(P)-binding Rossmann-fold domains"/>
    <property type="match status" value="1"/>
</dbReference>
<evidence type="ECO:0000256" key="3">
    <source>
        <dbReference type="RuleBase" id="RU003719"/>
    </source>
</evidence>
<name>A0A0B7A6L8_9EUPU</name>
<protein>
    <recommendedName>
        <fullName evidence="2">Glyoxylate reductase/hydroxypyruvate reductase</fullName>
    </recommendedName>
</protein>
<feature type="domain" description="D-isomer specific 2-hydroxyacid dehydrogenase NAD-binding" evidence="5">
    <location>
        <begin position="57"/>
        <end position="236"/>
    </location>
</feature>
<accession>A0A0B7A6L8</accession>
<dbReference type="InterPro" id="IPR006139">
    <property type="entry name" value="D-isomer_2_OHA_DH_cat_dom"/>
</dbReference>
<dbReference type="PANTHER" id="PTHR10996:SF277">
    <property type="entry name" value="GLYOXYLATE REDUCTASE_HYDROXYPYRUVATE REDUCTASE"/>
    <property type="match status" value="1"/>
</dbReference>
<dbReference type="Pfam" id="PF02826">
    <property type="entry name" value="2-Hacid_dh_C"/>
    <property type="match status" value="1"/>
</dbReference>
<dbReference type="GO" id="GO:0030267">
    <property type="term" value="F:glyoxylate reductase (NADPH) activity"/>
    <property type="evidence" value="ECO:0007669"/>
    <property type="project" value="TreeGrafter"/>
</dbReference>
<dbReference type="FunFam" id="3.40.50.720:FF:000026">
    <property type="entry name" value="Glyoxylate/hydroxypyruvate reductase B"/>
    <property type="match status" value="1"/>
</dbReference>
<sequence length="268" mass="28774">MPIIKETLDIFGPQLKVVGTMSVGLEHIDLVECQKRGVKVGYTPNVLTESVAEVAVTLTLATARRLEEAFQAVRSGVWGTKWENALWMTGKQIFGSVIGIVGLGRIGIATAKRLAAFQPAKIVYTGNSPKVYAEDIGAVFLSFEELLEVSDYVIATCSINETSKGLFGAEAFKRMKPSAIFINVTRGALVDQEALYDALSNNKIAAAGLDVTTPEPLPPDHKLLSLRNFILTPHIGSATTATRNAMCELTVDNILAGLSNQPLPSPAF</sequence>
<dbReference type="PANTHER" id="PTHR10996">
    <property type="entry name" value="2-HYDROXYACID DEHYDROGENASE-RELATED"/>
    <property type="match status" value="1"/>
</dbReference>
<evidence type="ECO:0000259" key="4">
    <source>
        <dbReference type="Pfam" id="PF00389"/>
    </source>
</evidence>
<dbReference type="CDD" id="cd05301">
    <property type="entry name" value="GDH"/>
    <property type="match status" value="1"/>
</dbReference>
<dbReference type="InterPro" id="IPR006140">
    <property type="entry name" value="D-isomer_DH_NAD-bd"/>
</dbReference>
<dbReference type="Pfam" id="PF00389">
    <property type="entry name" value="2-Hacid_dh"/>
    <property type="match status" value="1"/>
</dbReference>
<evidence type="ECO:0000256" key="2">
    <source>
        <dbReference type="ARBA" id="ARBA00073306"/>
    </source>
</evidence>
<feature type="domain" description="D-isomer specific 2-hydroxyacid dehydrogenase catalytic" evidence="4">
    <location>
        <begin position="4"/>
        <end position="265"/>
    </location>
</feature>
<keyword evidence="1 3" id="KW-0560">Oxidoreductase</keyword>
<dbReference type="SUPFAM" id="SSF52283">
    <property type="entry name" value="Formate/glycerate dehydrogenase catalytic domain-like"/>
    <property type="match status" value="1"/>
</dbReference>
<organism evidence="6">
    <name type="scientific">Arion vulgaris</name>
    <dbReference type="NCBI Taxonomy" id="1028688"/>
    <lineage>
        <taxon>Eukaryota</taxon>
        <taxon>Metazoa</taxon>
        <taxon>Spiralia</taxon>
        <taxon>Lophotrochozoa</taxon>
        <taxon>Mollusca</taxon>
        <taxon>Gastropoda</taxon>
        <taxon>Heterobranchia</taxon>
        <taxon>Euthyneura</taxon>
        <taxon>Panpulmonata</taxon>
        <taxon>Eupulmonata</taxon>
        <taxon>Stylommatophora</taxon>
        <taxon>Helicina</taxon>
        <taxon>Arionoidea</taxon>
        <taxon>Arionidae</taxon>
        <taxon>Arion</taxon>
    </lineage>
</organism>
<evidence type="ECO:0000313" key="6">
    <source>
        <dbReference type="EMBL" id="CEK75635.1"/>
    </source>
</evidence>
<dbReference type="GO" id="GO:0005829">
    <property type="term" value="C:cytosol"/>
    <property type="evidence" value="ECO:0007669"/>
    <property type="project" value="TreeGrafter"/>
</dbReference>
<dbReference type="InterPro" id="IPR050223">
    <property type="entry name" value="D-isomer_2-hydroxyacid_DH"/>
</dbReference>
<evidence type="ECO:0000259" key="5">
    <source>
        <dbReference type="Pfam" id="PF02826"/>
    </source>
</evidence>
<dbReference type="PROSITE" id="PS00671">
    <property type="entry name" value="D_2_HYDROXYACID_DH_3"/>
    <property type="match status" value="1"/>
</dbReference>